<evidence type="ECO:0000256" key="1">
    <source>
        <dbReference type="ARBA" id="ARBA00009403"/>
    </source>
</evidence>
<evidence type="ECO:0000256" key="2">
    <source>
        <dbReference type="ARBA" id="ARBA00022690"/>
    </source>
</evidence>
<proteinExistence type="inferred from homology"/>
<feature type="domain" description="Cystatin" evidence="5">
    <location>
        <begin position="35"/>
        <end position="149"/>
    </location>
</feature>
<evidence type="ECO:0000313" key="6">
    <source>
        <dbReference type="Proteomes" id="UP000887566"/>
    </source>
</evidence>
<dbReference type="GO" id="GO:0004869">
    <property type="term" value="F:cysteine-type endopeptidase inhibitor activity"/>
    <property type="evidence" value="ECO:0007669"/>
    <property type="project" value="UniProtKB-KW"/>
</dbReference>
<accession>A0A914X6R0</accession>
<sequence length="156" mass="17371">MQTSNILVLFCLVLGSFAIEMEEKKVHLSTDPPPMLAGGKINAEVDDELIALSWRAVNEKVNKESNELYHSMPIKIIKATSQVVAGVSYELEVLVGESDCAKNTVSHEQVSATRCSLKETSTAPKKVCKFTVWQKSWENFEEIKMTGCENFVENSN</sequence>
<organism evidence="6 7">
    <name type="scientific">Plectus sambesii</name>
    <dbReference type="NCBI Taxonomy" id="2011161"/>
    <lineage>
        <taxon>Eukaryota</taxon>
        <taxon>Metazoa</taxon>
        <taxon>Ecdysozoa</taxon>
        <taxon>Nematoda</taxon>
        <taxon>Chromadorea</taxon>
        <taxon>Plectida</taxon>
        <taxon>Plectina</taxon>
        <taxon>Plectoidea</taxon>
        <taxon>Plectidae</taxon>
        <taxon>Plectus</taxon>
    </lineage>
</organism>
<name>A0A914X6R0_9BILA</name>
<dbReference type="SUPFAM" id="SSF54403">
    <property type="entry name" value="Cystatin/monellin"/>
    <property type="match status" value="1"/>
</dbReference>
<keyword evidence="3" id="KW-0789">Thiol protease inhibitor</keyword>
<keyword evidence="2" id="KW-0646">Protease inhibitor</keyword>
<evidence type="ECO:0000256" key="4">
    <source>
        <dbReference type="SAM" id="SignalP"/>
    </source>
</evidence>
<reference evidence="7" key="1">
    <citation type="submission" date="2022-11" db="UniProtKB">
        <authorList>
            <consortium name="WormBaseParasite"/>
        </authorList>
    </citation>
    <scope>IDENTIFICATION</scope>
</reference>
<dbReference type="AlphaFoldDB" id="A0A914X6R0"/>
<dbReference type="PANTHER" id="PTHR46186">
    <property type="entry name" value="CYSTATIN"/>
    <property type="match status" value="1"/>
</dbReference>
<dbReference type="CDD" id="cd00042">
    <property type="entry name" value="CY"/>
    <property type="match status" value="1"/>
</dbReference>
<evidence type="ECO:0000256" key="3">
    <source>
        <dbReference type="ARBA" id="ARBA00022704"/>
    </source>
</evidence>
<dbReference type="GO" id="GO:0005615">
    <property type="term" value="C:extracellular space"/>
    <property type="evidence" value="ECO:0007669"/>
    <property type="project" value="TreeGrafter"/>
</dbReference>
<keyword evidence="6" id="KW-1185">Reference proteome</keyword>
<feature type="signal peptide" evidence="4">
    <location>
        <begin position="1"/>
        <end position="18"/>
    </location>
</feature>
<dbReference type="InterPro" id="IPR046350">
    <property type="entry name" value="Cystatin_sf"/>
</dbReference>
<dbReference type="Pfam" id="PF00031">
    <property type="entry name" value="Cystatin"/>
    <property type="match status" value="1"/>
</dbReference>
<dbReference type="InterPro" id="IPR000010">
    <property type="entry name" value="Cystatin_dom"/>
</dbReference>
<dbReference type="GO" id="GO:0005737">
    <property type="term" value="C:cytoplasm"/>
    <property type="evidence" value="ECO:0007669"/>
    <property type="project" value="TreeGrafter"/>
</dbReference>
<dbReference type="Gene3D" id="3.10.450.10">
    <property type="match status" value="1"/>
</dbReference>
<protein>
    <submittedName>
        <fullName evidence="7">Cystatin domain-containing protein</fullName>
    </submittedName>
</protein>
<dbReference type="GO" id="GO:0031982">
    <property type="term" value="C:vesicle"/>
    <property type="evidence" value="ECO:0007669"/>
    <property type="project" value="TreeGrafter"/>
</dbReference>
<dbReference type="PANTHER" id="PTHR46186:SF2">
    <property type="entry name" value="CYSTATIN"/>
    <property type="match status" value="1"/>
</dbReference>
<keyword evidence="4" id="KW-0732">Signal</keyword>
<dbReference type="Proteomes" id="UP000887566">
    <property type="component" value="Unplaced"/>
</dbReference>
<dbReference type="SMART" id="SM00043">
    <property type="entry name" value="CY"/>
    <property type="match status" value="1"/>
</dbReference>
<evidence type="ECO:0000259" key="5">
    <source>
        <dbReference type="SMART" id="SM00043"/>
    </source>
</evidence>
<evidence type="ECO:0000313" key="7">
    <source>
        <dbReference type="WBParaSite" id="PSAMB.scaffold664size44241.g7865.t1"/>
    </source>
</evidence>
<comment type="similarity">
    <text evidence="1">Belongs to the cystatin family.</text>
</comment>
<dbReference type="WBParaSite" id="PSAMB.scaffold664size44241.g7865.t1">
    <property type="protein sequence ID" value="PSAMB.scaffold664size44241.g7865.t1"/>
    <property type="gene ID" value="PSAMB.scaffold664size44241.g7865"/>
</dbReference>
<feature type="chain" id="PRO_5036778872" evidence="4">
    <location>
        <begin position="19"/>
        <end position="156"/>
    </location>
</feature>